<comment type="caution">
    <text evidence="5">The sequence shown here is derived from an EMBL/GenBank/DDBJ whole genome shotgun (WGS) entry which is preliminary data.</text>
</comment>
<dbReference type="InterPro" id="IPR013196">
    <property type="entry name" value="HTH_11"/>
</dbReference>
<feature type="domain" description="HTH deoR-type" evidence="4">
    <location>
        <begin position="2"/>
        <end position="57"/>
    </location>
</feature>
<dbReference type="RefSeq" id="WP_068668594.1">
    <property type="nucleotide sequence ID" value="NZ_LYPB01000085.1"/>
</dbReference>
<sequence length="333" mass="37343">MRADRLLQIMMMLQTRGGMTTRALAARLEVSERTIHRDMEALSTAGVPVYAERGAAGGWRLMEGYQADWAGLHKDELLALLAAEPHRHLTDLGFGDAYEAAVLKVLASLSPTLRRDAEYMRQRVYVDAAGWHQTIEELPWLSLLQEAVWEDRKLWILYASSGDSGASERMVNPLGLVLKGSLWYLIAASGLEEEPRTYRVSRIQDAALLDEPVIRPDHFNLAAYWQRSVDLFRSGLPHYAAQTLVHPSVATRLEQTRFVRVTAWHEAHEDESSSANANDPIVWRKAELAFNTLSSACEILLGFGTMVRVLEPLALREALLEAANNIAFMYSGK</sequence>
<gene>
    <name evidence="5" type="ORF">A8708_22250</name>
</gene>
<evidence type="ECO:0000256" key="1">
    <source>
        <dbReference type="ARBA" id="ARBA00023015"/>
    </source>
</evidence>
<dbReference type="AlphaFoldDB" id="A0A198A223"/>
<dbReference type="Pfam" id="PF13280">
    <property type="entry name" value="WYL"/>
    <property type="match status" value="1"/>
</dbReference>
<dbReference type="InterPro" id="IPR018356">
    <property type="entry name" value="Tscrpt_reg_HTH_DeoR_CS"/>
</dbReference>
<dbReference type="PROSITE" id="PS00894">
    <property type="entry name" value="HTH_DEOR_1"/>
    <property type="match status" value="1"/>
</dbReference>
<dbReference type="Gene3D" id="1.10.10.10">
    <property type="entry name" value="Winged helix-like DNA-binding domain superfamily/Winged helix DNA-binding domain"/>
    <property type="match status" value="1"/>
</dbReference>
<protein>
    <recommendedName>
        <fullName evidence="4">HTH deoR-type domain-containing protein</fullName>
    </recommendedName>
</protein>
<dbReference type="Pfam" id="PF08279">
    <property type="entry name" value="HTH_11"/>
    <property type="match status" value="1"/>
</dbReference>
<dbReference type="PIRSF" id="PIRSF016838">
    <property type="entry name" value="PafC"/>
    <property type="match status" value="1"/>
</dbReference>
<keyword evidence="6" id="KW-1185">Reference proteome</keyword>
<evidence type="ECO:0000313" key="5">
    <source>
        <dbReference type="EMBL" id="OAS15058.1"/>
    </source>
</evidence>
<accession>A0A198A223</accession>
<evidence type="ECO:0000259" key="4">
    <source>
        <dbReference type="PROSITE" id="PS51000"/>
    </source>
</evidence>
<name>A0A198A223_9BACL</name>
<dbReference type="PROSITE" id="PS52050">
    <property type="entry name" value="WYL"/>
    <property type="match status" value="1"/>
</dbReference>
<dbReference type="PANTHER" id="PTHR34580">
    <property type="match status" value="1"/>
</dbReference>
<keyword evidence="1" id="KW-0805">Transcription regulation</keyword>
<dbReference type="GO" id="GO:0003700">
    <property type="term" value="F:DNA-binding transcription factor activity"/>
    <property type="evidence" value="ECO:0007669"/>
    <property type="project" value="InterPro"/>
</dbReference>
<dbReference type="InterPro" id="IPR028349">
    <property type="entry name" value="PafC-like"/>
</dbReference>
<dbReference type="PANTHER" id="PTHR34580:SF1">
    <property type="entry name" value="PROTEIN PAFC"/>
    <property type="match status" value="1"/>
</dbReference>
<proteinExistence type="predicted"/>
<dbReference type="InterPro" id="IPR036388">
    <property type="entry name" value="WH-like_DNA-bd_sf"/>
</dbReference>
<dbReference type="Proteomes" id="UP000078454">
    <property type="component" value="Unassembled WGS sequence"/>
</dbReference>
<keyword evidence="2" id="KW-0238">DNA-binding</keyword>
<dbReference type="InterPro" id="IPR051534">
    <property type="entry name" value="CBASS_pafABC_assoc_protein"/>
</dbReference>
<organism evidence="5 6">
    <name type="scientific">Paenibacillus oryzisoli</name>
    <dbReference type="NCBI Taxonomy" id="1850517"/>
    <lineage>
        <taxon>Bacteria</taxon>
        <taxon>Bacillati</taxon>
        <taxon>Bacillota</taxon>
        <taxon>Bacilli</taxon>
        <taxon>Bacillales</taxon>
        <taxon>Paenibacillaceae</taxon>
        <taxon>Paenibacillus</taxon>
    </lineage>
</organism>
<evidence type="ECO:0000256" key="2">
    <source>
        <dbReference type="ARBA" id="ARBA00023125"/>
    </source>
</evidence>
<dbReference type="PROSITE" id="PS51000">
    <property type="entry name" value="HTH_DEOR_2"/>
    <property type="match status" value="1"/>
</dbReference>
<dbReference type="InterPro" id="IPR001034">
    <property type="entry name" value="DeoR_HTH"/>
</dbReference>
<dbReference type="InterPro" id="IPR036390">
    <property type="entry name" value="WH_DNA-bd_sf"/>
</dbReference>
<evidence type="ECO:0000256" key="3">
    <source>
        <dbReference type="ARBA" id="ARBA00023163"/>
    </source>
</evidence>
<reference evidence="5 6" key="1">
    <citation type="submission" date="2016-05" db="EMBL/GenBank/DDBJ databases">
        <title>Paenibacillus sp. 1ZS3-15 nov., isolated from the rhizosphere soil.</title>
        <authorList>
            <person name="Zhang X.X."/>
            <person name="Zhang J."/>
        </authorList>
    </citation>
    <scope>NUCLEOTIDE SEQUENCE [LARGE SCALE GENOMIC DNA]</scope>
    <source>
        <strain evidence="5 6">1ZS3-15</strain>
    </source>
</reference>
<evidence type="ECO:0000313" key="6">
    <source>
        <dbReference type="Proteomes" id="UP000078454"/>
    </source>
</evidence>
<dbReference type="SUPFAM" id="SSF46785">
    <property type="entry name" value="Winged helix' DNA-binding domain"/>
    <property type="match status" value="1"/>
</dbReference>
<dbReference type="InterPro" id="IPR057727">
    <property type="entry name" value="WCX_dom"/>
</dbReference>
<dbReference type="Pfam" id="PF25583">
    <property type="entry name" value="WCX"/>
    <property type="match status" value="1"/>
</dbReference>
<dbReference type="GO" id="GO:0003677">
    <property type="term" value="F:DNA binding"/>
    <property type="evidence" value="ECO:0007669"/>
    <property type="project" value="UniProtKB-KW"/>
</dbReference>
<dbReference type="EMBL" id="LYPB01000085">
    <property type="protein sequence ID" value="OAS15058.1"/>
    <property type="molecule type" value="Genomic_DNA"/>
</dbReference>
<keyword evidence="3" id="KW-0804">Transcription</keyword>
<dbReference type="OrthoDB" id="9815009at2"/>
<dbReference type="InterPro" id="IPR026881">
    <property type="entry name" value="WYL_dom"/>
</dbReference>
<dbReference type="SMART" id="SM00420">
    <property type="entry name" value="HTH_DEOR"/>
    <property type="match status" value="1"/>
</dbReference>
<dbReference type="STRING" id="1850517.A8708_22250"/>